<dbReference type="GO" id="GO:0032259">
    <property type="term" value="P:methylation"/>
    <property type="evidence" value="ECO:0007669"/>
    <property type="project" value="UniProtKB-KW"/>
</dbReference>
<protein>
    <submittedName>
        <fullName evidence="1">Class I SAM-dependent methyltransferase</fullName>
        <ecNumber evidence="1">2.1.1.-</ecNumber>
    </submittedName>
</protein>
<dbReference type="RefSeq" id="WP_251807424.1">
    <property type="nucleotide sequence ID" value="NZ_CP166679.1"/>
</dbReference>
<name>A0ABW5V9B3_9FLAO</name>
<keyword evidence="1" id="KW-0808">Transferase</keyword>
<keyword evidence="1" id="KW-0489">Methyltransferase</keyword>
<dbReference type="PANTHER" id="PTHR43861">
    <property type="entry name" value="TRANS-ACONITATE 2-METHYLTRANSFERASE-RELATED"/>
    <property type="match status" value="1"/>
</dbReference>
<dbReference type="SUPFAM" id="SSF53335">
    <property type="entry name" value="S-adenosyl-L-methionine-dependent methyltransferases"/>
    <property type="match status" value="1"/>
</dbReference>
<comment type="caution">
    <text evidence="1">The sequence shown here is derived from an EMBL/GenBank/DDBJ whole genome shotgun (WGS) entry which is preliminary data.</text>
</comment>
<dbReference type="CDD" id="cd02440">
    <property type="entry name" value="AdoMet_MTases"/>
    <property type="match status" value="1"/>
</dbReference>
<dbReference type="Gene3D" id="3.40.50.150">
    <property type="entry name" value="Vaccinia Virus protein VP39"/>
    <property type="match status" value="1"/>
</dbReference>
<dbReference type="Pfam" id="PF13489">
    <property type="entry name" value="Methyltransf_23"/>
    <property type="match status" value="1"/>
</dbReference>
<dbReference type="Proteomes" id="UP001597532">
    <property type="component" value="Unassembled WGS sequence"/>
</dbReference>
<dbReference type="GO" id="GO:0008168">
    <property type="term" value="F:methyltransferase activity"/>
    <property type="evidence" value="ECO:0007669"/>
    <property type="project" value="UniProtKB-KW"/>
</dbReference>
<reference evidence="2" key="1">
    <citation type="journal article" date="2019" name="Int. J. Syst. Evol. Microbiol.">
        <title>The Global Catalogue of Microorganisms (GCM) 10K type strain sequencing project: providing services to taxonomists for standard genome sequencing and annotation.</title>
        <authorList>
            <consortium name="The Broad Institute Genomics Platform"/>
            <consortium name="The Broad Institute Genome Sequencing Center for Infectious Disease"/>
            <person name="Wu L."/>
            <person name="Ma J."/>
        </authorList>
    </citation>
    <scope>NUCLEOTIDE SEQUENCE [LARGE SCALE GENOMIC DNA]</scope>
    <source>
        <strain evidence="2">KCTC 52924</strain>
    </source>
</reference>
<sequence>MKSKEFYLECKDHSVSGETFRLTYDHNKDMLVTETRPENLEEYYKSEAYISHTDSNKTVIEKLYQAVKIVNLKSKTQLINKYSNDEKCLLDVGAGTGDFLIAAQKKGWKTIGVEPNHKAREKAKEKGVEVVAHLETVAKKKFNTITLWHVLEHLPDLEEQIKVLTGLLSENGTLIIAVPNYKSYDAIHYKQYWAAFDVPRHLWHFSKQSIEVLFGEHGFKIIKTKPMLYDAFYVSILSEKYKSKKQRFIKALWIGLKSNFLGWRSKEYSSHIYILKKE</sequence>
<keyword evidence="2" id="KW-1185">Reference proteome</keyword>
<accession>A0ABW5V9B3</accession>
<dbReference type="EMBL" id="JBHUOK010000001">
    <property type="protein sequence ID" value="MFD2788172.1"/>
    <property type="molecule type" value="Genomic_DNA"/>
</dbReference>
<evidence type="ECO:0000313" key="2">
    <source>
        <dbReference type="Proteomes" id="UP001597532"/>
    </source>
</evidence>
<dbReference type="InterPro" id="IPR029063">
    <property type="entry name" value="SAM-dependent_MTases_sf"/>
</dbReference>
<proteinExistence type="predicted"/>
<organism evidence="1 2">
    <name type="scientific">Arenibacter antarcticus</name>
    <dbReference type="NCBI Taxonomy" id="2040469"/>
    <lineage>
        <taxon>Bacteria</taxon>
        <taxon>Pseudomonadati</taxon>
        <taxon>Bacteroidota</taxon>
        <taxon>Flavobacteriia</taxon>
        <taxon>Flavobacteriales</taxon>
        <taxon>Flavobacteriaceae</taxon>
        <taxon>Arenibacter</taxon>
    </lineage>
</organism>
<evidence type="ECO:0000313" key="1">
    <source>
        <dbReference type="EMBL" id="MFD2788172.1"/>
    </source>
</evidence>
<gene>
    <name evidence="1" type="ORF">ACFS1K_00190</name>
</gene>
<dbReference type="EC" id="2.1.1.-" evidence="1"/>